<keyword evidence="3" id="KW-1185">Reference proteome</keyword>
<proteinExistence type="predicted"/>
<dbReference type="SUPFAM" id="SSF53756">
    <property type="entry name" value="UDP-Glycosyltransferase/glycogen phosphorylase"/>
    <property type="match status" value="1"/>
</dbReference>
<dbReference type="PANTHER" id="PTHR12526">
    <property type="entry name" value="GLYCOSYLTRANSFERASE"/>
    <property type="match status" value="1"/>
</dbReference>
<dbReference type="Pfam" id="PF00534">
    <property type="entry name" value="Glycos_transf_1"/>
    <property type="match status" value="1"/>
</dbReference>
<dbReference type="PANTHER" id="PTHR12526:SF638">
    <property type="entry name" value="SPORE COAT PROTEIN SA"/>
    <property type="match status" value="1"/>
</dbReference>
<dbReference type="KEGG" id="sbae:DSM104329_05272"/>
<gene>
    <name evidence="2" type="ORF">DSM104329_05272</name>
</gene>
<evidence type="ECO:0000259" key="1">
    <source>
        <dbReference type="Pfam" id="PF00534"/>
    </source>
</evidence>
<dbReference type="Gene3D" id="3.40.50.2000">
    <property type="entry name" value="Glycogen Phosphorylase B"/>
    <property type="match status" value="3"/>
</dbReference>
<dbReference type="AlphaFoldDB" id="A0A9E6Y3Y2"/>
<sequence>MKPVLLVTGHAPGDRVAPFAALHERESIEVALFGGRDRHGAAGRAALPVPHRTVGQRGVYGLAAGGRYRAVIAGLGGRVAPLAAALGARRAGIPFVLWTGLWAHPRSAAHLLSYTPTLWLYRSAGAVVTYGPHVSEYVRRRGARNVHVAPQAVDAAFWGATVPGRRERAFQVLFVGRPDPEKGRAVLLDAWPDAVCVGDPPVPPEEVRNFLAGSHVLVVASLRTRTFREPWGLVVNEAMHQRVAVIATDQVGAAAGGLLRHERTGLVVPAGDAGALRAAIERLRDDPGLRERLAAAGAAAVAAHTPQAWAGGMSAALASVGAGAPTPRTEPLAS</sequence>
<reference evidence="2" key="1">
    <citation type="journal article" date="2022" name="Int. J. Syst. Evol. Microbiol.">
        <title>Pseudomonas aegrilactucae sp. nov. and Pseudomonas morbosilactucae sp. nov., pathogens causing bacterial rot of lettuce in Japan.</title>
        <authorList>
            <person name="Sawada H."/>
            <person name="Fujikawa T."/>
            <person name="Satou M."/>
        </authorList>
    </citation>
    <scope>NUCLEOTIDE SEQUENCE</scope>
    <source>
        <strain evidence="2">0166_1</strain>
    </source>
</reference>
<name>A0A9E6Y3Y2_9ACTN</name>
<dbReference type="GO" id="GO:0016757">
    <property type="term" value="F:glycosyltransferase activity"/>
    <property type="evidence" value="ECO:0007669"/>
    <property type="project" value="InterPro"/>
</dbReference>
<feature type="domain" description="Glycosyl transferase family 1" evidence="1">
    <location>
        <begin position="202"/>
        <end position="297"/>
    </location>
</feature>
<dbReference type="CDD" id="cd03801">
    <property type="entry name" value="GT4_PimA-like"/>
    <property type="match status" value="1"/>
</dbReference>
<dbReference type="Proteomes" id="UP001162834">
    <property type="component" value="Chromosome"/>
</dbReference>
<organism evidence="2 3">
    <name type="scientific">Capillimicrobium parvum</name>
    <dbReference type="NCBI Taxonomy" id="2884022"/>
    <lineage>
        <taxon>Bacteria</taxon>
        <taxon>Bacillati</taxon>
        <taxon>Actinomycetota</taxon>
        <taxon>Thermoleophilia</taxon>
        <taxon>Solirubrobacterales</taxon>
        <taxon>Capillimicrobiaceae</taxon>
        <taxon>Capillimicrobium</taxon>
    </lineage>
</organism>
<dbReference type="EMBL" id="CP087164">
    <property type="protein sequence ID" value="UGS38842.1"/>
    <property type="molecule type" value="Genomic_DNA"/>
</dbReference>
<protein>
    <recommendedName>
        <fullName evidence="1">Glycosyl transferase family 1 domain-containing protein</fullName>
    </recommendedName>
</protein>
<evidence type="ECO:0000313" key="2">
    <source>
        <dbReference type="EMBL" id="UGS38842.1"/>
    </source>
</evidence>
<accession>A0A9E6Y3Y2</accession>
<dbReference type="InterPro" id="IPR001296">
    <property type="entry name" value="Glyco_trans_1"/>
</dbReference>
<evidence type="ECO:0000313" key="3">
    <source>
        <dbReference type="Proteomes" id="UP001162834"/>
    </source>
</evidence>
<dbReference type="RefSeq" id="WP_259312857.1">
    <property type="nucleotide sequence ID" value="NZ_CP087164.1"/>
</dbReference>